<keyword evidence="1" id="KW-0812">Transmembrane</keyword>
<feature type="transmembrane region" description="Helical" evidence="1">
    <location>
        <begin position="30"/>
        <end position="55"/>
    </location>
</feature>
<evidence type="ECO:0000313" key="3">
    <source>
        <dbReference type="Proteomes" id="UP001253595"/>
    </source>
</evidence>
<dbReference type="GO" id="GO:0008233">
    <property type="term" value="F:peptidase activity"/>
    <property type="evidence" value="ECO:0007669"/>
    <property type="project" value="UniProtKB-KW"/>
</dbReference>
<gene>
    <name evidence="2" type="ORF">J2X05_001654</name>
</gene>
<comment type="caution">
    <text evidence="2">The sequence shown here is derived from an EMBL/GenBank/DDBJ whole genome shotgun (WGS) entry which is preliminary data.</text>
</comment>
<keyword evidence="1" id="KW-0472">Membrane</keyword>
<evidence type="ECO:0000256" key="1">
    <source>
        <dbReference type="SAM" id="Phobius"/>
    </source>
</evidence>
<keyword evidence="2" id="KW-0645">Protease</keyword>
<keyword evidence="3" id="KW-1185">Reference proteome</keyword>
<accession>A0ABU1UWW6</accession>
<dbReference type="Proteomes" id="UP001253595">
    <property type="component" value="Unassembled WGS sequence"/>
</dbReference>
<organism evidence="2 3">
    <name type="scientific">Cellvibrio fibrivorans</name>
    <dbReference type="NCBI Taxonomy" id="126350"/>
    <lineage>
        <taxon>Bacteria</taxon>
        <taxon>Pseudomonadati</taxon>
        <taxon>Pseudomonadota</taxon>
        <taxon>Gammaproteobacteria</taxon>
        <taxon>Cellvibrionales</taxon>
        <taxon>Cellvibrionaceae</taxon>
        <taxon>Cellvibrio</taxon>
    </lineage>
</organism>
<evidence type="ECO:0000313" key="2">
    <source>
        <dbReference type="EMBL" id="MDR7089648.1"/>
    </source>
</evidence>
<reference evidence="2 3" key="1">
    <citation type="submission" date="2023-07" db="EMBL/GenBank/DDBJ databases">
        <title>Sorghum-associated microbial communities from plants grown in Nebraska, USA.</title>
        <authorList>
            <person name="Schachtman D."/>
        </authorList>
    </citation>
    <scope>NUCLEOTIDE SEQUENCE [LARGE SCALE GENOMIC DNA]</scope>
    <source>
        <strain evidence="2 3">BE190</strain>
    </source>
</reference>
<keyword evidence="2" id="KW-0378">Hydrolase</keyword>
<keyword evidence="1" id="KW-1133">Transmembrane helix</keyword>
<protein>
    <submittedName>
        <fullName evidence="2">Membrane protein implicated in regulation of membrane protease activity</fullName>
    </submittedName>
</protein>
<dbReference type="EMBL" id="JAVDVX010000002">
    <property type="protein sequence ID" value="MDR7089648.1"/>
    <property type="molecule type" value="Genomic_DNA"/>
</dbReference>
<dbReference type="RefSeq" id="WP_310071071.1">
    <property type="nucleotide sequence ID" value="NZ_JAVDVX010000002.1"/>
</dbReference>
<name>A0ABU1UWW6_9GAMM</name>
<sequence length="217" mass="24499">MIFTLLAILIGLIAAYLAYNAVSLLWKNSWFVGFCRGMFGLALLAAGTLVALTAYDVYSYKQVLQEQVVATINFDKIEDQHYFAVLSDKDGKEQRVEIRGDQWQLDARIVKWKGYLSTFGLKPAFRLERLSGRYYDIEQETTSKRTAYTVHDSLYGVDVWKIFHSNPGWVPVVDAVYGSATYLPMKDGALFEISLSNTGLVARPINEVAREAVAEFN</sequence>
<proteinExistence type="predicted"/>
<dbReference type="GO" id="GO:0006508">
    <property type="term" value="P:proteolysis"/>
    <property type="evidence" value="ECO:0007669"/>
    <property type="project" value="UniProtKB-KW"/>
</dbReference>